<sequence>MFNLAWTEILLIIIVAVVVIGPTQLPGAIRGMADGIKKAKRQLAAFQQQADELVREAKLEGVRDQIADVKGAINEMRSFDLKGHIQKAVDEDGTLTRTFNEDPMTGSTTTASTPAWTPPPTARDTPDAPAMIPPQTMAPYKPPPEPPKPEVPAFLPPSTPAPLNMAPPPPPPAPVVAPVVATEPAPMVATDPAPVVAPAAQDAPAEIPPAEAPRIENAATEAPAPAPVPAKTA</sequence>
<evidence type="ECO:0000313" key="11">
    <source>
        <dbReference type="Proteomes" id="UP000553193"/>
    </source>
</evidence>
<keyword evidence="11" id="KW-1185">Reference proteome</keyword>
<comment type="caution">
    <text evidence="10">The sequence shown here is derived from an EMBL/GenBank/DDBJ whole genome shotgun (WGS) entry which is preliminary data.</text>
</comment>
<reference evidence="10 11" key="1">
    <citation type="submission" date="2020-08" db="EMBL/GenBank/DDBJ databases">
        <title>Genomic Encyclopedia of Type Strains, Phase IV (KMG-IV): sequencing the most valuable type-strain genomes for metagenomic binning, comparative biology and taxonomic classification.</title>
        <authorList>
            <person name="Goeker M."/>
        </authorList>
    </citation>
    <scope>NUCLEOTIDE SEQUENCE [LARGE SCALE GENOMIC DNA]</scope>
    <source>
        <strain evidence="10 11">DSM 19979</strain>
    </source>
</reference>
<keyword evidence="4" id="KW-0653">Protein transport</keyword>
<dbReference type="GO" id="GO:0016020">
    <property type="term" value="C:membrane"/>
    <property type="evidence" value="ECO:0007669"/>
    <property type="project" value="UniProtKB-ARBA"/>
</dbReference>
<keyword evidence="7 9" id="KW-0472">Membrane</keyword>
<dbReference type="RefSeq" id="WP_184384530.1">
    <property type="nucleotide sequence ID" value="NZ_JACIDJ010000004.1"/>
</dbReference>
<feature type="compositionally biased region" description="Low complexity" evidence="8">
    <location>
        <begin position="195"/>
        <end position="205"/>
    </location>
</feature>
<feature type="compositionally biased region" description="Pro residues" evidence="8">
    <location>
        <begin position="224"/>
        <end position="233"/>
    </location>
</feature>
<gene>
    <name evidence="10" type="ORF">GGQ83_002530</name>
</gene>
<feature type="region of interest" description="Disordered" evidence="8">
    <location>
        <begin position="96"/>
        <end position="177"/>
    </location>
</feature>
<organism evidence="10 11">
    <name type="scientific">Roseococcus suduntuyensis</name>
    <dbReference type="NCBI Taxonomy" id="455361"/>
    <lineage>
        <taxon>Bacteria</taxon>
        <taxon>Pseudomonadati</taxon>
        <taxon>Pseudomonadota</taxon>
        <taxon>Alphaproteobacteria</taxon>
        <taxon>Acetobacterales</taxon>
        <taxon>Roseomonadaceae</taxon>
        <taxon>Roseococcus</taxon>
    </lineage>
</organism>
<evidence type="ECO:0000256" key="9">
    <source>
        <dbReference type="SAM" id="Phobius"/>
    </source>
</evidence>
<feature type="transmembrane region" description="Helical" evidence="9">
    <location>
        <begin position="6"/>
        <end position="29"/>
    </location>
</feature>
<keyword evidence="3 9" id="KW-0812">Transmembrane</keyword>
<dbReference type="AlphaFoldDB" id="A0A840ADT7"/>
<keyword evidence="2" id="KW-0813">Transport</keyword>
<proteinExistence type="predicted"/>
<evidence type="ECO:0000256" key="6">
    <source>
        <dbReference type="ARBA" id="ARBA00023010"/>
    </source>
</evidence>
<evidence type="ECO:0000256" key="2">
    <source>
        <dbReference type="ARBA" id="ARBA00022448"/>
    </source>
</evidence>
<evidence type="ECO:0000256" key="7">
    <source>
        <dbReference type="ARBA" id="ARBA00023136"/>
    </source>
</evidence>
<dbReference type="Pfam" id="PF02416">
    <property type="entry name" value="TatA_B_E"/>
    <property type="match status" value="1"/>
</dbReference>
<evidence type="ECO:0000256" key="4">
    <source>
        <dbReference type="ARBA" id="ARBA00022927"/>
    </source>
</evidence>
<name>A0A840ADT7_9PROT</name>
<keyword evidence="6" id="KW-0811">Translocation</keyword>
<dbReference type="Proteomes" id="UP000553193">
    <property type="component" value="Unassembled WGS sequence"/>
</dbReference>
<feature type="compositionally biased region" description="Low complexity" evidence="8">
    <location>
        <begin position="102"/>
        <end position="115"/>
    </location>
</feature>
<dbReference type="InterPro" id="IPR003369">
    <property type="entry name" value="TatA/B/E"/>
</dbReference>
<protein>
    <submittedName>
        <fullName evidence="10">Sec-independent protein translocase protein TatB</fullName>
    </submittedName>
</protein>
<evidence type="ECO:0000256" key="5">
    <source>
        <dbReference type="ARBA" id="ARBA00022989"/>
    </source>
</evidence>
<feature type="compositionally biased region" description="Pro residues" evidence="8">
    <location>
        <begin position="140"/>
        <end position="175"/>
    </location>
</feature>
<dbReference type="PRINTS" id="PR01506">
    <property type="entry name" value="TATBPROTEIN"/>
</dbReference>
<feature type="region of interest" description="Disordered" evidence="8">
    <location>
        <begin position="195"/>
        <end position="233"/>
    </location>
</feature>
<evidence type="ECO:0000313" key="10">
    <source>
        <dbReference type="EMBL" id="MBB3899082.1"/>
    </source>
</evidence>
<dbReference type="EMBL" id="JACIDJ010000004">
    <property type="protein sequence ID" value="MBB3899082.1"/>
    <property type="molecule type" value="Genomic_DNA"/>
</dbReference>
<accession>A0A840ADT7</accession>
<keyword evidence="5 9" id="KW-1133">Transmembrane helix</keyword>
<evidence type="ECO:0000256" key="3">
    <source>
        <dbReference type="ARBA" id="ARBA00022692"/>
    </source>
</evidence>
<comment type="subcellular location">
    <subcellularLocation>
        <location evidence="1">Membrane</location>
        <topology evidence="1">Single-pass membrane protein</topology>
    </subcellularLocation>
</comment>
<evidence type="ECO:0000256" key="1">
    <source>
        <dbReference type="ARBA" id="ARBA00004167"/>
    </source>
</evidence>
<dbReference type="Gene3D" id="1.20.5.3310">
    <property type="match status" value="1"/>
</dbReference>
<evidence type="ECO:0000256" key="8">
    <source>
        <dbReference type="SAM" id="MobiDB-lite"/>
    </source>
</evidence>
<dbReference type="GO" id="GO:0015031">
    <property type="term" value="P:protein transport"/>
    <property type="evidence" value="ECO:0007669"/>
    <property type="project" value="UniProtKB-KW"/>
</dbReference>